<keyword evidence="2" id="KW-0378">Hydrolase</keyword>
<accession>A0A132BCC7</accession>
<dbReference type="RefSeq" id="XP_018064420.1">
    <property type="nucleotide sequence ID" value="XM_018220589.1"/>
</dbReference>
<evidence type="ECO:0000313" key="4">
    <source>
        <dbReference type="EMBL" id="KUJ10065.1"/>
    </source>
</evidence>
<dbReference type="SUPFAM" id="SSF56601">
    <property type="entry name" value="beta-lactamase/transpeptidase-like"/>
    <property type="match status" value="1"/>
</dbReference>
<dbReference type="GeneID" id="28830315"/>
<organism evidence="4 5">
    <name type="scientific">Mollisia scopiformis</name>
    <name type="common">Conifer needle endophyte fungus</name>
    <name type="synonym">Phialocephala scopiformis</name>
    <dbReference type="NCBI Taxonomy" id="149040"/>
    <lineage>
        <taxon>Eukaryota</taxon>
        <taxon>Fungi</taxon>
        <taxon>Dikarya</taxon>
        <taxon>Ascomycota</taxon>
        <taxon>Pezizomycotina</taxon>
        <taxon>Leotiomycetes</taxon>
        <taxon>Helotiales</taxon>
        <taxon>Mollisiaceae</taxon>
        <taxon>Mollisia</taxon>
    </lineage>
</organism>
<name>A0A132BCC7_MOLSC</name>
<dbReference type="Pfam" id="PF00144">
    <property type="entry name" value="Beta-lactamase"/>
    <property type="match status" value="1"/>
</dbReference>
<dbReference type="InterPro" id="IPR012338">
    <property type="entry name" value="Beta-lactam/transpept-like"/>
</dbReference>
<dbReference type="KEGG" id="psco:LY89DRAFT_740463"/>
<dbReference type="InParanoid" id="A0A132BCC7"/>
<evidence type="ECO:0000313" key="5">
    <source>
        <dbReference type="Proteomes" id="UP000070700"/>
    </source>
</evidence>
<dbReference type="PANTHER" id="PTHR43283:SF17">
    <property type="entry name" value="(LOVD), PUTATIVE (AFU_ORTHOLOGUE AFUA_5G00920)-RELATED"/>
    <property type="match status" value="1"/>
</dbReference>
<protein>
    <submittedName>
        <fullName evidence="4">Beta-lactamase/transpeptidase-like protein</fullName>
    </submittedName>
</protein>
<keyword evidence="5" id="KW-1185">Reference proteome</keyword>
<evidence type="ECO:0000256" key="2">
    <source>
        <dbReference type="ARBA" id="ARBA00022801"/>
    </source>
</evidence>
<feature type="domain" description="Beta-lactamase-related" evidence="3">
    <location>
        <begin position="16"/>
        <end position="149"/>
    </location>
</feature>
<dbReference type="OrthoDB" id="3561622at2759"/>
<proteinExistence type="inferred from homology"/>
<dbReference type="AlphaFoldDB" id="A0A132BCC7"/>
<dbReference type="GO" id="GO:0016787">
    <property type="term" value="F:hydrolase activity"/>
    <property type="evidence" value="ECO:0007669"/>
    <property type="project" value="UniProtKB-KW"/>
</dbReference>
<evidence type="ECO:0000259" key="3">
    <source>
        <dbReference type="Pfam" id="PF00144"/>
    </source>
</evidence>
<evidence type="ECO:0000256" key="1">
    <source>
        <dbReference type="ARBA" id="ARBA00009009"/>
    </source>
</evidence>
<dbReference type="InterPro" id="IPR001466">
    <property type="entry name" value="Beta-lactam-related"/>
</dbReference>
<dbReference type="InterPro" id="IPR050789">
    <property type="entry name" value="Diverse_Enzym_Activities"/>
</dbReference>
<dbReference type="PANTHER" id="PTHR43283">
    <property type="entry name" value="BETA-LACTAMASE-RELATED"/>
    <property type="match status" value="1"/>
</dbReference>
<sequence length="176" mass="19350">MDSFEKKLSKATSIDSREILGAISMVVDRQGTPLYHYASGYQSLAPDDPSILHNSAFVMASAGKFITHIAALQCVEHGLISLDEPVHPYLPELEHIHVLSKNQELNAVARSFDYRPASRKITLRHLLSHTSGVGHKSNPMIQEWRAAKGEAPKADYHPKAKAGIMERVSNGLVSLS</sequence>
<gene>
    <name evidence="4" type="ORF">LY89DRAFT_740463</name>
</gene>
<reference evidence="4 5" key="1">
    <citation type="submission" date="2015-10" db="EMBL/GenBank/DDBJ databases">
        <title>Full genome of DAOMC 229536 Phialocephala scopiformis, a fungal endophyte of spruce producing the potent anti-insectan compound rugulosin.</title>
        <authorList>
            <consortium name="DOE Joint Genome Institute"/>
            <person name="Walker A.K."/>
            <person name="Frasz S.L."/>
            <person name="Seifert K.A."/>
            <person name="Miller J.D."/>
            <person name="Mondo S.J."/>
            <person name="Labutti K."/>
            <person name="Lipzen A."/>
            <person name="Dockter R."/>
            <person name="Kennedy M."/>
            <person name="Grigoriev I.V."/>
            <person name="Spatafora J.W."/>
        </authorList>
    </citation>
    <scope>NUCLEOTIDE SEQUENCE [LARGE SCALE GENOMIC DNA]</scope>
    <source>
        <strain evidence="4 5">CBS 120377</strain>
    </source>
</reference>
<dbReference type="Proteomes" id="UP000070700">
    <property type="component" value="Unassembled WGS sequence"/>
</dbReference>
<dbReference type="Gene3D" id="3.40.710.10">
    <property type="entry name" value="DD-peptidase/beta-lactamase superfamily"/>
    <property type="match status" value="1"/>
</dbReference>
<comment type="similarity">
    <text evidence="1">Belongs to the class-A beta-lactamase family.</text>
</comment>
<dbReference type="EMBL" id="KQ947430">
    <property type="protein sequence ID" value="KUJ10065.1"/>
    <property type="molecule type" value="Genomic_DNA"/>
</dbReference>